<dbReference type="STRING" id="688867.SAMN05660236_5033"/>
<dbReference type="PROSITE" id="PS50043">
    <property type="entry name" value="HTH_LUXR_2"/>
    <property type="match status" value="1"/>
</dbReference>
<dbReference type="Gene3D" id="3.40.50.2300">
    <property type="match status" value="1"/>
</dbReference>
<dbReference type="SMART" id="SM00448">
    <property type="entry name" value="REC"/>
    <property type="match status" value="1"/>
</dbReference>
<dbReference type="GO" id="GO:0000160">
    <property type="term" value="P:phosphorelay signal transduction system"/>
    <property type="evidence" value="ECO:0007669"/>
    <property type="project" value="InterPro"/>
</dbReference>
<dbReference type="PANTHER" id="PTHR43214">
    <property type="entry name" value="TWO-COMPONENT RESPONSE REGULATOR"/>
    <property type="match status" value="1"/>
</dbReference>
<feature type="domain" description="Response regulatory" evidence="5">
    <location>
        <begin position="8"/>
        <end position="124"/>
    </location>
</feature>
<dbReference type="OrthoDB" id="9797341at2"/>
<keyword evidence="7" id="KW-1185">Reference proteome</keyword>
<gene>
    <name evidence="6" type="ORF">SAMN05660236_5033</name>
</gene>
<dbReference type="GO" id="GO:0003677">
    <property type="term" value="F:DNA binding"/>
    <property type="evidence" value="ECO:0007669"/>
    <property type="project" value="UniProtKB-KW"/>
</dbReference>
<accession>A0A1T5MCY7</accession>
<reference evidence="6 7" key="1">
    <citation type="submission" date="2017-02" db="EMBL/GenBank/DDBJ databases">
        <authorList>
            <person name="Peterson S.W."/>
        </authorList>
    </citation>
    <scope>NUCLEOTIDE SEQUENCE [LARGE SCALE GENOMIC DNA]</scope>
    <source>
        <strain evidence="6 7">DSM 25262</strain>
    </source>
</reference>
<dbReference type="PROSITE" id="PS50110">
    <property type="entry name" value="RESPONSE_REGULATORY"/>
    <property type="match status" value="1"/>
</dbReference>
<dbReference type="SUPFAM" id="SSF52172">
    <property type="entry name" value="CheY-like"/>
    <property type="match status" value="1"/>
</dbReference>
<name>A0A1T5MCY7_9BACT</name>
<dbReference type="RefSeq" id="WP_079689540.1">
    <property type="nucleotide sequence ID" value="NZ_FUZU01000004.1"/>
</dbReference>
<evidence type="ECO:0000259" key="5">
    <source>
        <dbReference type="PROSITE" id="PS50110"/>
    </source>
</evidence>
<dbReference type="CDD" id="cd17535">
    <property type="entry name" value="REC_NarL-like"/>
    <property type="match status" value="1"/>
</dbReference>
<dbReference type="AlphaFoldDB" id="A0A1T5MCY7"/>
<dbReference type="PRINTS" id="PR00038">
    <property type="entry name" value="HTHLUXR"/>
</dbReference>
<dbReference type="InterPro" id="IPR039420">
    <property type="entry name" value="WalR-like"/>
</dbReference>
<keyword evidence="2" id="KW-0238">DNA-binding</keyword>
<proteinExistence type="predicted"/>
<dbReference type="Proteomes" id="UP000190961">
    <property type="component" value="Unassembled WGS sequence"/>
</dbReference>
<dbReference type="InterPro" id="IPR016032">
    <property type="entry name" value="Sig_transdc_resp-reg_C-effctor"/>
</dbReference>
<feature type="domain" description="HTH luxR-type" evidence="4">
    <location>
        <begin position="154"/>
        <end position="219"/>
    </location>
</feature>
<dbReference type="PANTHER" id="PTHR43214:SF43">
    <property type="entry name" value="TWO-COMPONENT RESPONSE REGULATOR"/>
    <property type="match status" value="1"/>
</dbReference>
<dbReference type="InterPro" id="IPR058245">
    <property type="entry name" value="NreC/VraR/RcsB-like_REC"/>
</dbReference>
<keyword evidence="1 3" id="KW-0597">Phosphoprotein</keyword>
<evidence type="ECO:0000256" key="2">
    <source>
        <dbReference type="ARBA" id="ARBA00023125"/>
    </source>
</evidence>
<dbReference type="InterPro" id="IPR011006">
    <property type="entry name" value="CheY-like_superfamily"/>
</dbReference>
<evidence type="ECO:0000313" key="6">
    <source>
        <dbReference type="EMBL" id="SKC86025.1"/>
    </source>
</evidence>
<evidence type="ECO:0000256" key="3">
    <source>
        <dbReference type="PROSITE-ProRule" id="PRU00169"/>
    </source>
</evidence>
<dbReference type="EMBL" id="FUZU01000004">
    <property type="protein sequence ID" value="SKC86025.1"/>
    <property type="molecule type" value="Genomic_DNA"/>
</dbReference>
<dbReference type="SUPFAM" id="SSF46894">
    <property type="entry name" value="C-terminal effector domain of the bipartite response regulators"/>
    <property type="match status" value="1"/>
</dbReference>
<dbReference type="CDD" id="cd06170">
    <property type="entry name" value="LuxR_C_like"/>
    <property type="match status" value="1"/>
</dbReference>
<feature type="modified residue" description="4-aspartylphosphate" evidence="3">
    <location>
        <position position="59"/>
    </location>
</feature>
<evidence type="ECO:0000256" key="1">
    <source>
        <dbReference type="ARBA" id="ARBA00022553"/>
    </source>
</evidence>
<sequence>MNKTERIKVLLVDDHTLVRDAVAIMLKQVDDIQVVGALSSGEEAVNKVSSLAPEVILMDIMLKGMTGIEATRWIKERNNRIKIILLSMEVKREFVTAGIQSGIDGYLPKDVERHILLDAIRSVYKGGKYFNEAITSLVFEDFYKKEKSTLQAEQHFKVTDLTKREREVLALVANGKSNKEVADQLFISTKTVDTHKTHILDKLGLKNTAELVKYAIKNKLIPME</sequence>
<dbReference type="InterPro" id="IPR000792">
    <property type="entry name" value="Tscrpt_reg_LuxR_C"/>
</dbReference>
<dbReference type="GO" id="GO:0006355">
    <property type="term" value="P:regulation of DNA-templated transcription"/>
    <property type="evidence" value="ECO:0007669"/>
    <property type="project" value="InterPro"/>
</dbReference>
<dbReference type="SMART" id="SM00421">
    <property type="entry name" value="HTH_LUXR"/>
    <property type="match status" value="1"/>
</dbReference>
<evidence type="ECO:0000313" key="7">
    <source>
        <dbReference type="Proteomes" id="UP000190961"/>
    </source>
</evidence>
<dbReference type="InterPro" id="IPR001789">
    <property type="entry name" value="Sig_transdc_resp-reg_receiver"/>
</dbReference>
<dbReference type="Pfam" id="PF00196">
    <property type="entry name" value="GerE"/>
    <property type="match status" value="1"/>
</dbReference>
<protein>
    <submittedName>
        <fullName evidence="6">Regulatory protein, luxR family</fullName>
    </submittedName>
</protein>
<dbReference type="Pfam" id="PF00072">
    <property type="entry name" value="Response_reg"/>
    <property type="match status" value="1"/>
</dbReference>
<evidence type="ECO:0000259" key="4">
    <source>
        <dbReference type="PROSITE" id="PS50043"/>
    </source>
</evidence>
<organism evidence="6 7">
    <name type="scientific">Ohtaekwangia koreensis</name>
    <dbReference type="NCBI Taxonomy" id="688867"/>
    <lineage>
        <taxon>Bacteria</taxon>
        <taxon>Pseudomonadati</taxon>
        <taxon>Bacteroidota</taxon>
        <taxon>Cytophagia</taxon>
        <taxon>Cytophagales</taxon>
        <taxon>Fulvivirgaceae</taxon>
        <taxon>Ohtaekwangia</taxon>
    </lineage>
</organism>
<dbReference type="PROSITE" id="PS00622">
    <property type="entry name" value="HTH_LUXR_1"/>
    <property type="match status" value="1"/>
</dbReference>